<dbReference type="SUPFAM" id="SSF102705">
    <property type="entry name" value="NIF3 (NGG1p interacting factor 3)-like"/>
    <property type="match status" value="1"/>
</dbReference>
<sequence length="197" mass="21693">MAAFPWPSINVRTITTSTGRSTHNLILPATITARLEVKEKRGQKGMLLSSLRRTIKISPLTCCALFSAPRRVQSRSSLSRDYVSSSLMDQDRFKLIFFAPLSHVEACKDAVFDAGAGQYPQGKYSKVCFQSPGTGQFLPGGGANPNIGKVGALEFVEEMRVEVLCMGRTTMQEAVKALIKAHPYEEPGYEVYKLENV</sequence>
<evidence type="ECO:0000313" key="3">
    <source>
        <dbReference type="Proteomes" id="UP000182235"/>
    </source>
</evidence>
<gene>
    <name evidence="2" type="ORF">AJ78_08113</name>
</gene>
<keyword evidence="3" id="KW-1185">Reference proteome</keyword>
<dbReference type="VEuPathDB" id="FungiDB:AJ78_08113"/>
<dbReference type="STRING" id="1447872.A0A1J9P587"/>
<evidence type="ECO:0000256" key="1">
    <source>
        <dbReference type="ARBA" id="ARBA00020998"/>
    </source>
</evidence>
<dbReference type="Gene3D" id="3.30.70.120">
    <property type="match status" value="1"/>
</dbReference>
<evidence type="ECO:0000313" key="2">
    <source>
        <dbReference type="EMBL" id="OJD11034.1"/>
    </source>
</evidence>
<proteinExistence type="predicted"/>
<organism evidence="2 3">
    <name type="scientific">Emergomyces pasteurianus Ep9510</name>
    <dbReference type="NCBI Taxonomy" id="1447872"/>
    <lineage>
        <taxon>Eukaryota</taxon>
        <taxon>Fungi</taxon>
        <taxon>Dikarya</taxon>
        <taxon>Ascomycota</taxon>
        <taxon>Pezizomycotina</taxon>
        <taxon>Eurotiomycetes</taxon>
        <taxon>Eurotiomycetidae</taxon>
        <taxon>Onygenales</taxon>
        <taxon>Ajellomycetaceae</taxon>
        <taxon>Emergomyces</taxon>
    </lineage>
</organism>
<protein>
    <recommendedName>
        <fullName evidence="1">ATP phosphoribosyltransferase</fullName>
    </recommendedName>
</protein>
<dbReference type="InterPro" id="IPR015867">
    <property type="entry name" value="N-reg_PII/ATP_PRibTrfase_C"/>
</dbReference>
<dbReference type="OrthoDB" id="15981at2759"/>
<dbReference type="AlphaFoldDB" id="A0A1J9P587"/>
<dbReference type="PANTHER" id="PTHR41774:SF1">
    <property type="entry name" value="NGG1P INTERACTING FACTOR NIF3"/>
    <property type="match status" value="1"/>
</dbReference>
<accession>A0A1J9P587</accession>
<comment type="caution">
    <text evidence="2">The sequence shown here is derived from an EMBL/GenBank/DDBJ whole genome shotgun (WGS) entry which is preliminary data.</text>
</comment>
<name>A0A1J9P587_9EURO</name>
<dbReference type="InterPro" id="IPR036069">
    <property type="entry name" value="DUF34/NIF3_sf"/>
</dbReference>
<dbReference type="EMBL" id="LGRN01000628">
    <property type="protein sequence ID" value="OJD11034.1"/>
    <property type="molecule type" value="Genomic_DNA"/>
</dbReference>
<reference evidence="2 3" key="1">
    <citation type="submission" date="2015-07" db="EMBL/GenBank/DDBJ databases">
        <title>Emmonsia species relationships and genome sequence.</title>
        <authorList>
            <consortium name="The Broad Institute Genomics Platform"/>
            <person name="Cuomo C.A."/>
            <person name="Munoz J.F."/>
            <person name="Imamovic A."/>
            <person name="Priest M.E."/>
            <person name="Young S."/>
            <person name="Clay O.K."/>
            <person name="McEwen J.G."/>
        </authorList>
    </citation>
    <scope>NUCLEOTIDE SEQUENCE [LARGE SCALE GENOMIC DNA]</scope>
    <source>
        <strain evidence="2 3">UAMH 9510</strain>
    </source>
</reference>
<dbReference type="PANTHER" id="PTHR41774">
    <property type="match status" value="1"/>
</dbReference>
<dbReference type="Proteomes" id="UP000182235">
    <property type="component" value="Unassembled WGS sequence"/>
</dbReference>